<name>A0ABS3XQA6_9ACTN</name>
<evidence type="ECO:0000256" key="1">
    <source>
        <dbReference type="SAM" id="MobiDB-lite"/>
    </source>
</evidence>
<dbReference type="EMBL" id="JAFFZM010000002">
    <property type="protein sequence ID" value="MBO8197485.1"/>
    <property type="molecule type" value="Genomic_DNA"/>
</dbReference>
<dbReference type="RefSeq" id="WP_209209331.1">
    <property type="nucleotide sequence ID" value="NZ_JAFFZM010000002.1"/>
</dbReference>
<reference evidence="2 3" key="1">
    <citation type="submission" date="2021-02" db="EMBL/GenBank/DDBJ databases">
        <title>Streptomyces spirodelae sp. nov., isolated from duckweed.</title>
        <authorList>
            <person name="Saimee Y."/>
            <person name="Duangmal K."/>
        </authorList>
    </citation>
    <scope>NUCLEOTIDE SEQUENCE [LARGE SCALE GENOMIC DNA]</scope>
    <source>
        <strain evidence="2 3">DSM 42105</strain>
    </source>
</reference>
<feature type="region of interest" description="Disordered" evidence="1">
    <location>
        <begin position="89"/>
        <end position="170"/>
    </location>
</feature>
<dbReference type="Proteomes" id="UP000721954">
    <property type="component" value="Unassembled WGS sequence"/>
</dbReference>
<feature type="compositionally biased region" description="Polar residues" evidence="1">
    <location>
        <begin position="264"/>
        <end position="282"/>
    </location>
</feature>
<evidence type="ECO:0000313" key="3">
    <source>
        <dbReference type="Proteomes" id="UP000721954"/>
    </source>
</evidence>
<dbReference type="GeneID" id="96257763"/>
<feature type="region of interest" description="Disordered" evidence="1">
    <location>
        <begin position="182"/>
        <end position="304"/>
    </location>
</feature>
<feature type="compositionally biased region" description="Low complexity" evidence="1">
    <location>
        <begin position="220"/>
        <end position="236"/>
    </location>
</feature>
<comment type="caution">
    <text evidence="2">The sequence shown here is derived from an EMBL/GenBank/DDBJ whole genome shotgun (WGS) entry which is preliminary data.</text>
</comment>
<accession>A0ABS3XQA6</accession>
<keyword evidence="3" id="KW-1185">Reference proteome</keyword>
<feature type="compositionally biased region" description="Low complexity" evidence="1">
    <location>
        <begin position="89"/>
        <end position="101"/>
    </location>
</feature>
<organism evidence="2 3">
    <name type="scientific">Streptomyces smyrnaeus</name>
    <dbReference type="NCBI Taxonomy" id="1387713"/>
    <lineage>
        <taxon>Bacteria</taxon>
        <taxon>Bacillati</taxon>
        <taxon>Actinomycetota</taxon>
        <taxon>Actinomycetes</taxon>
        <taxon>Kitasatosporales</taxon>
        <taxon>Streptomycetaceae</taxon>
        <taxon>Streptomyces</taxon>
    </lineage>
</organism>
<gene>
    <name evidence="2" type="ORF">JW613_04035</name>
</gene>
<evidence type="ECO:0008006" key="4">
    <source>
        <dbReference type="Google" id="ProtNLM"/>
    </source>
</evidence>
<proteinExistence type="predicted"/>
<evidence type="ECO:0000313" key="2">
    <source>
        <dbReference type="EMBL" id="MBO8197485.1"/>
    </source>
</evidence>
<sequence length="368" mass="37931">MTSTSTPFPHGEHPEVPEISALSEGILPVERQADLRAHLVECELCADVYASLEEIRETLGALPGPAPMPEDVANRIDAALAAEALLSATAPEEAETAPSEEAASDDETAPDNEAAPGDKAAPDSRTGTRGGAVSRETAADPSVEPASEPTADPVSRETATPVPLNVRRRKRTVLLVAAASVAALTLGGITVRELTKPAPGEVSSETAQSATGKHAPKDPPSSTSSTDTDAGGSSDDQQLRKRVQRLLSGEGSPSPSQKPPGNSAPPSDSPSVDTKQSPSSDDNTLRDDTLGGGQSVPSCVRDGINRTETPLAVAPDALFENRTGYLVVLPHQGGNPKLVDAYLVDPSCISADPPAPGKVLFKGTYPRG</sequence>
<protein>
    <recommendedName>
        <fullName evidence="4">Zinc-finger domain-containing protein</fullName>
    </recommendedName>
</protein>